<organism evidence="1 2">
    <name type="scientific">Caldimonas mangrovi</name>
    <dbReference type="NCBI Taxonomy" id="2944811"/>
    <lineage>
        <taxon>Bacteria</taxon>
        <taxon>Pseudomonadati</taxon>
        <taxon>Pseudomonadota</taxon>
        <taxon>Betaproteobacteria</taxon>
        <taxon>Burkholderiales</taxon>
        <taxon>Sphaerotilaceae</taxon>
        <taxon>Caldimonas</taxon>
    </lineage>
</organism>
<keyword evidence="2" id="KW-1185">Reference proteome</keyword>
<dbReference type="EMBL" id="JAMKFE010000012">
    <property type="protein sequence ID" value="MCM5681514.1"/>
    <property type="molecule type" value="Genomic_DNA"/>
</dbReference>
<dbReference type="Proteomes" id="UP001165541">
    <property type="component" value="Unassembled WGS sequence"/>
</dbReference>
<name>A0ABT0YT79_9BURK</name>
<reference evidence="1" key="1">
    <citation type="submission" date="2022-05" db="EMBL/GenBank/DDBJ databases">
        <title>Schlegelella sp. nov., isolated from mangrove soil.</title>
        <authorList>
            <person name="Liu Y."/>
            <person name="Ge X."/>
            <person name="Liu W."/>
        </authorList>
    </citation>
    <scope>NUCLEOTIDE SEQUENCE</scope>
    <source>
        <strain evidence="1">S2-27</strain>
    </source>
</reference>
<comment type="caution">
    <text evidence="1">The sequence shown here is derived from an EMBL/GenBank/DDBJ whole genome shotgun (WGS) entry which is preliminary data.</text>
</comment>
<gene>
    <name evidence="1" type="ORF">M8A51_18460</name>
</gene>
<sequence>MAAATPLIATIVDTMINPSSPVQAASEHGLAGSVGAHLLWCDLLRQVGWEMEDNLEAAMRTLSDAALHGRLRSTAISEVRRSLEKARQIGVRSQQIARIAERGTRGRTERMKLDDLVQEVLDGCAEALRANRLSVVRLLPAVEVSADRALVVSLLQGLMAWAVDHAEQRLELHLERGASASEAHLVCAFQHRAEGARCSRFGGPAAWGANWHLLRHAAHALGWGMRSGDDGGMTWVRFGFACIDVRESPAIEVVELRAGKTHDGRDAGPDSRVLVVATCVAARRTIYESIEHLGVQVEFSDAALEQIVPRLSAAPAAVILERDAPRELVDHLRRVCAASGTALIQIAAEEHAVEIGEPGGSPMARIGMQVLGSALPIALLLALSPASTPAEDHPVRAPAPLRRVPACMHM</sequence>
<accession>A0ABT0YT79</accession>
<proteinExistence type="predicted"/>
<evidence type="ECO:0000313" key="1">
    <source>
        <dbReference type="EMBL" id="MCM5681514.1"/>
    </source>
</evidence>
<protein>
    <submittedName>
        <fullName evidence="1">Uncharacterized protein</fullName>
    </submittedName>
</protein>
<evidence type="ECO:0000313" key="2">
    <source>
        <dbReference type="Proteomes" id="UP001165541"/>
    </source>
</evidence>